<sequence length="47" mass="5751">MKYSDMDIFTHKLALTKQFNSMWSEVHNPWKIREIQTKNKILRNISK</sequence>
<dbReference type="AlphaFoldDB" id="A0A135Z3R9"/>
<reference evidence="1 2" key="1">
    <citation type="submission" date="2016-02" db="EMBL/GenBank/DDBJ databases">
        <authorList>
            <person name="Wen L."/>
            <person name="He K."/>
            <person name="Yang H."/>
        </authorList>
    </citation>
    <scope>NUCLEOTIDE SEQUENCE [LARGE SCALE GENOMIC DNA]</scope>
    <source>
        <strain evidence="1 2">CMW7778B</strain>
    </source>
</reference>
<dbReference type="Proteomes" id="UP000070505">
    <property type="component" value="Unassembled WGS sequence"/>
</dbReference>
<accession>A0A135Z3R9</accession>
<dbReference type="PATRIC" id="fig|2702.101.peg.1111"/>
<comment type="caution">
    <text evidence="1">The sequence shown here is derived from an EMBL/GenBank/DDBJ whole genome shotgun (WGS) entry which is preliminary data.</text>
</comment>
<gene>
    <name evidence="1" type="ORF">HMPREF3230_01125</name>
</gene>
<evidence type="ECO:0000313" key="1">
    <source>
        <dbReference type="EMBL" id="KXI16304.1"/>
    </source>
</evidence>
<dbReference type="EMBL" id="LSRC01000047">
    <property type="protein sequence ID" value="KXI16304.1"/>
    <property type="molecule type" value="Genomic_DNA"/>
</dbReference>
<organism evidence="1 2">
    <name type="scientific">Gardnerella vaginalis</name>
    <dbReference type="NCBI Taxonomy" id="2702"/>
    <lineage>
        <taxon>Bacteria</taxon>
        <taxon>Bacillati</taxon>
        <taxon>Actinomycetota</taxon>
        <taxon>Actinomycetes</taxon>
        <taxon>Bifidobacteriales</taxon>
        <taxon>Bifidobacteriaceae</taxon>
        <taxon>Gardnerella</taxon>
    </lineage>
</organism>
<evidence type="ECO:0000313" key="2">
    <source>
        <dbReference type="Proteomes" id="UP000070505"/>
    </source>
</evidence>
<name>A0A135Z3R9_GARVA</name>
<protein>
    <submittedName>
        <fullName evidence="1">Uncharacterized protein</fullName>
    </submittedName>
</protein>
<proteinExistence type="predicted"/>